<reference evidence="2 3" key="1">
    <citation type="submission" date="2019-06" db="EMBL/GenBank/DDBJ databases">
        <title>Complete genome sequence of Ensifer mexicanus ITTG R7 isolated from nodules of Acacia angustissima (Mill.) Kuntze.</title>
        <authorList>
            <person name="Rincon-Rosales R."/>
            <person name="Rogel M.A."/>
            <person name="Guerrero G."/>
            <person name="Rincon-Molina C.I."/>
            <person name="Lopez-Lopez A."/>
            <person name="Martinez-Romero E."/>
        </authorList>
    </citation>
    <scope>NUCLEOTIDE SEQUENCE [LARGE SCALE GENOMIC DNA]</scope>
    <source>
        <strain evidence="2 3">ITTG R7</strain>
    </source>
</reference>
<accession>A0A859QHQ2</accession>
<dbReference type="RefSeq" id="WP_180938134.1">
    <property type="nucleotide sequence ID" value="NZ_CP041238.1"/>
</dbReference>
<dbReference type="Proteomes" id="UP000510721">
    <property type="component" value="Chromosome"/>
</dbReference>
<evidence type="ECO:0000313" key="2">
    <source>
        <dbReference type="EMBL" id="QLL62225.1"/>
    </source>
</evidence>
<evidence type="ECO:0000313" key="3">
    <source>
        <dbReference type="Proteomes" id="UP000510721"/>
    </source>
</evidence>
<keyword evidence="3" id="KW-1185">Reference proteome</keyword>
<organism evidence="2 3">
    <name type="scientific">Sinorhizobium mexicanum</name>
    <dbReference type="NCBI Taxonomy" id="375549"/>
    <lineage>
        <taxon>Bacteria</taxon>
        <taxon>Pseudomonadati</taxon>
        <taxon>Pseudomonadota</taxon>
        <taxon>Alphaproteobacteria</taxon>
        <taxon>Hyphomicrobiales</taxon>
        <taxon>Rhizobiaceae</taxon>
        <taxon>Sinorhizobium/Ensifer group</taxon>
        <taxon>Sinorhizobium</taxon>
    </lineage>
</organism>
<feature type="domain" description="ChrR-like cupin" evidence="1">
    <location>
        <begin position="27"/>
        <end position="140"/>
    </location>
</feature>
<dbReference type="InterPro" id="IPR025979">
    <property type="entry name" value="ChrR-like_cupin_dom"/>
</dbReference>
<dbReference type="Pfam" id="PF12973">
    <property type="entry name" value="Cupin_7"/>
    <property type="match status" value="1"/>
</dbReference>
<dbReference type="InterPro" id="IPR014710">
    <property type="entry name" value="RmlC-like_jellyroll"/>
</dbReference>
<dbReference type="Gene3D" id="2.60.120.10">
    <property type="entry name" value="Jelly Rolls"/>
    <property type="match status" value="1"/>
</dbReference>
<sequence length="156" mass="16178">MKIASIIAVGWIGLCGAASFASAGDEHTMVAPDDIKWGPAPKILPAGAQAAVLFGDPTKQGLFALRLKVPPGYAVPPHTHPADEVVTVISGTFNLGMGETADKGSAHALPAGSFFALPPGTAHFAYFDEETVIQITTNGPWGLNYVNPADDPQKSQ</sequence>
<dbReference type="EMBL" id="CP041238">
    <property type="protein sequence ID" value="QLL62225.1"/>
    <property type="molecule type" value="Genomic_DNA"/>
</dbReference>
<dbReference type="KEGG" id="emx:FKV68_12620"/>
<protein>
    <submittedName>
        <fullName evidence="2">DUF4437 domain-containing protein</fullName>
    </submittedName>
</protein>
<dbReference type="AlphaFoldDB" id="A0A859QHQ2"/>
<gene>
    <name evidence="2" type="ORF">FKV68_12620</name>
</gene>
<dbReference type="InterPro" id="IPR011051">
    <property type="entry name" value="RmlC_Cupin_sf"/>
</dbReference>
<evidence type="ECO:0000259" key="1">
    <source>
        <dbReference type="Pfam" id="PF12973"/>
    </source>
</evidence>
<name>A0A859QHQ2_9HYPH</name>
<proteinExistence type="predicted"/>
<dbReference type="SUPFAM" id="SSF51182">
    <property type="entry name" value="RmlC-like cupins"/>
    <property type="match status" value="1"/>
</dbReference>
<dbReference type="CDD" id="cd06989">
    <property type="entry name" value="cupin_DRT102"/>
    <property type="match status" value="1"/>
</dbReference>